<dbReference type="NCBIfam" id="TIGR04131">
    <property type="entry name" value="Bac_Flav_CTERM"/>
    <property type="match status" value="1"/>
</dbReference>
<feature type="domain" description="Immunoglobulin" evidence="5">
    <location>
        <begin position="2153"/>
        <end position="2224"/>
    </location>
</feature>
<feature type="signal peptide" evidence="4">
    <location>
        <begin position="1"/>
        <end position="25"/>
    </location>
</feature>
<feature type="domain" description="Immunoglobulin" evidence="5">
    <location>
        <begin position="3599"/>
        <end position="3670"/>
    </location>
</feature>
<dbReference type="SUPFAM" id="SSF48726">
    <property type="entry name" value="Immunoglobulin"/>
    <property type="match status" value="1"/>
</dbReference>
<dbReference type="InterPro" id="IPR026341">
    <property type="entry name" value="T9SS_type_B"/>
</dbReference>
<dbReference type="EMBL" id="CACVAQ010000211">
    <property type="protein sequence ID" value="CAA6813972.1"/>
    <property type="molecule type" value="Genomic_DNA"/>
</dbReference>
<dbReference type="Gene3D" id="2.60.40.740">
    <property type="match status" value="1"/>
</dbReference>
<dbReference type="PANTHER" id="PTHR44427:SF1">
    <property type="entry name" value="CARCINOEMBRYONIC ANTIGEN-RELATED CELL ADHESION MOLECULE 1"/>
    <property type="match status" value="1"/>
</dbReference>
<keyword evidence="3" id="KW-0393">Immunoglobulin domain</keyword>
<dbReference type="PANTHER" id="PTHR44427">
    <property type="entry name" value="CARCINOEMBRYONIC ANTIGEN-RELATED CELL ADHESION MOLECULE 19"/>
    <property type="match status" value="1"/>
</dbReference>
<sequence>MKTKRHLFRWLLYSVLCWTIGGVQAQIPTLTDSIPAEAFVGEQFCFPVEFVNTGAPGYSPYVRLIIPTGFTFDNSSFSGSIQTVQNLGTIVSAAPNNFVIDPEAESNTNTTNNDTIFAPVGSTVILLEYPVGSMVQGGVSLISEVCLTIDPGATIGVPVDICRQGMYILGDTPTGNNGPIAGTNGCVPITPILFRFDKEINGSDGVYGEVPGGGASLCHLHQYQLNVDIAAGRSLNGPFTITDVLPGTLTYFGNISLPAGCSAVEPTVGGLGGALTVTCTGTYPGSTAEIDLQVTFSAAVSDTLDETICDVLNIRNDASINVPGHPIQGDSVRTRARHVLIGHGSNTINVPVTIGQTVLYSIGTRITEYTAGLSAASITFIVPDGMAFNPGSVTWGGAPVLPANIVTAAGPGTGSTVTVDVHTQNGANILPCGAPVLQYTADVNQTYSNGDPVLSRDSLFNSSTLTYDLVEGATGCRASNATPIELIDIFFQKTVNNAPPTGPDRNGQWWPGDIVQYRLELRIPSLDLDDVIITDFFPLPIHDVTDLAATFGTDVRFDPATCWTNAPVNYTRDPATNGLILDFGDVSNSVTGGCVDIVLLVDIPITTIPFGDGLFHSNFMQVNSDNSEGDDITNSSLTLFQVAAPELELTKGIVSSNNPTVTISPNVVPPNGNATNVNAGDQLFFDITVVNTGAAPGYDVQIRDVAPPELTNCALVAPNPVVDGSNNALAFTGGFSGNILTIDLMAPDDSIAFVGASSNNDLMTVSYVCEAVSGIQAGTEFDNTAEVDWSSIRGGIKYPSVDDEATGTIADPTMNKVIDYIFPNYSNTNTQATIGEVVAYEVQLNIPEGNMNNVEMVDQLGEGLAFVGVDSILICNSSGSVNIITSIGGGFTAVQNGAAITHLGANPEEQDRVLTLDFGNLQNLDIDNIEDTIKVFYKTIVINHITNTDGERVRNRAVLSWDNPNTPGGTLSINDRAPLVTIVEPQLEISKSFTPDEVLPGNNSFVTLTVRNPGTSRAPAFDVDLTDILPTGMTFIAGFSAGGTANITTAPTNGGGTITAHWDTINVGEVYSITFEVQSSSSITPCFTLTNCANITWESIAAADEPNMPTAFSSNLGIKRTGNLGNLGSVANTYTQDSCADLDIVIDNTFDPFITANTPLCEGDRVVLSVQQYQGNVVTYNWTGPGVPAGFNNFELVLDPVTPADTGTYFVFVELDGCVTDTSNSFYLELKPKPVTPILNPGDTIVCEGASIQYSTTVIENSYTWTGPNGFTSNSATTTLISPVTLADAGRYTLFTTNTQGCHSDPVSSNLMVRPRPVQPSLGNNTPICSNENIVLTSSASATTYQWLSPNGQDTITTVSTLILEPNNPLYTAGSWTLVVFDANSCGSLASNTANVIINATPITPITSSSGPICEGDAVTLMVNTVINGAYAWYSDAALTNLVASTQNPVISGLSAANSPTTFYVQVSSNGCLSDTGSVVVQINANPASLTPNYTPVCSGDTLLLFANTTANAYSWTGPNGFVSNLENPFIANSASSNAGSYILSVTDGNGCNNSGIVQVAVEESPITPSITSNAPVCEGDNIVLNVATYTGASVQYTWSTPTGVITTGVPSLTVNNTNLADAGAYSVVVAVDGCTSVADSINIVINSNPTAPNIPAAFAVCEGDGITLSTTTSANVYNWSGPNGFASSSPNPPVISPASAVHAGTYTLVVQDFNGCTSPVSNTVVSVNSVPTQPAMNTNGAICRGDDLVLNTGAMATSYIWTAANGADTTTVTSTITIVPTSTFYQAGNWTLVIEDANGCSSPVSIPSNVLINTTPVSASAGNNGPVCSGSNAQLTAGSVNGASYAWYLDAATTNQFSTLQNPMVTNVTSTSTFYLLVTVNGCTSALDSTVVVVSPLTPAPVLPADFAVCEGENITLSTSTVASVYAWTGPNGFTSTQQNPIVITNATASNGGIYTLSIVDANACSSADASVRVTVNPAPRQPSMSTNSAICMGDDLALSTTSAALSYIWTAPNGADTTTITSSPTIPSTSSLYQSGNWSLVVIDGNGCSSPVSVPSTVTINNGVTAVAFNNGPVCSGADVQLSTTTLSGALYEWYSDAALTNLISTQQNPILTNITTNSTFFLVVTVNGCASIPVNTTVTLNPIPATPSVPANFVVCEGEPITLTTTTSAASYHWTGPNGFTSNLQSPTVIRPATTTDAGVYTLSIVDANACSSADTSVTVGVNNAPAAPVLMNNSAICDGDTLMLSTTANADTFRWTSPNGIDTMTTVSSLILLPSNATYYQSGAWTLITQIGNNCPSQPSAASSVVINSTTATPNVFNNGPVCVGGDVILSTTSAPGASYQWYSDAALTNLVATTASFTARNVTQDSSFYLVVTVSGCVSPVGTTLVSVIGQPMAAAVPADFAICEGDNITLTTSTIADSYSWTGPNGFSSNLPRPAVITNASLVDAGAYHLVVTYANGCVSRDTMVTVTVNGNPPVANILSNGPLCFGDTLVLSSSSDCGQSQWIGPNGNSQSTLGAPGGGNVLWTLGSTTSISANDVNYLPGNWSMICIDTLTGCRTESNAISVIINNNPAQPAIFNDGPVCNGTTANLTTATVTGGTYAWFSDVALTNLVSTVQNPSIVNITTDTTWYLVVTVNGCSSIAGSTTVTVQPAPTTPNVPADFEVCAGDNIILTTNTVGFAYNWSGPNGFTSNVQNPVVIANATAVNTGAYTLSIVDANGCRSADTAVFVTVNASPLPVTITSNSPICLGDTLNLTSSSDCGQSQWIGPNGNSASTLGTPGGGNVLWTIGSTTNIASTDANYLSGDWYMICMDTITGCRSTSNTINVAISPIPVVSAFNNGPICAGTNGALSATFIAGASYNWYSDAALTTLVSTIRTPMIANMQVSETYYVLATVNGCTSLADSTTIVVHPAPVLPNPSYTPLCQLDTLFLQANAVGPIAHYWWTGPNGFTSHLENPVIPNIYPFNAGSYLLTVTDSFGCEAISTVEVTIYPKPQTPTIAHNAPFCEGTSNLTLSTQAYFGTDVRYIWTLPNGSIDTTLVPSLVRSTANLSDTGLYSLVVFVDGCLSLPGEEVIRIYPTPRTPNVPADFAVCADDDIILTTTTVATAYFWSGPNGFTSNLPSPTVVSASLVDAGTYSLYVTNTWGCRSLDTSVLVTVNANPPAATITGTSPICFGDTLTLTSSSHCGQSQWIGPNGTSPSTLGTPGNGNVLWTIGGTTNIASTEVNYLPGDWYMICIDTITGCQSESNTVTIDITPIPSTPAAFNNSPVCVGGTVQLTTTTVNNASYAWYADSTLTTLVATSQNPMISNITTDSTFYIVVTVNGCSSLAGSTNVQTHPVPATPTVPANFVVCAGDNIVLSTTTNAVSYIWTGPNGFSSTAQNPSVVNATLIDSGTYTLFVIDANGCPSGDTSVQVGVNPNPGQPVLSSNTAICAGDSLVLSTTATAATYRWIAPDGSDTLTAVNNLVVLNSSAFYQDGNWTLIIIDANGCESILSNPEPVLINSIPATQIVFNDGPVCTGSSVNLSTSFISGATYEWYSDAALTNLVGTSQNATIHNITTDSTFYLVITVNGCTSAAGSTTVQVHPTPATPNVSANSTICEGDALVLTTTTNASTYVWSGPNGFTSNQQSPTVINSVSVVDSGTYTLYIIDGNGCRSADTTVQVIVNPTPATPFIVSNNSPICEGDDLILSANTGVLGTTYQWFNASNVAIGTGQTLTIVGATVANAGDYYVITTVNACPSAASSATTAIVDPIPNTAAFAGNDIGLCNTFTTSLDATPPSNATGRWTTISGATIANPNVANTAVYNLPTGASTFYWTLSNGSCADFSTDSMIVDVTPVSTDVANAGLDQRLCGQTGATLLATTPITATGQWTQSTSQAGQGVVITNPTNPNTTVTGLQQGNNYLFTWTLSNGNCTDYSTDVVQINVDVAPPDNAYAGVNILLCNQSVANLAAFSSQYGTGIWTSTSTATIIDPTLASTTVTNLPQDTSVFVWTLSNGTCLNYSTDSILVVVSSTSSTAEAGNNQVVCSVNALTLAATAPSAGIGTWSQTSTQAAQGVVLVDVNDPNTQVVGLNAGTTYAFTWTLSNGTCLNYSSDITTITVNTTPPDNAFAGNDINLCGVTTTTNLAASVPTVATGFWTTTSIATISNPTQPNTTVSGLVVGQNIFVWTLSNGTCQDYDTDTIVITVTTPSGDIADAGLDSAYCTQSVIALNAVAPSVGGGYWSQTPSQASLGSVIDNPTSTTSTVSNLTAGVTYAFTWTLTNGGCVDYSSDQVLITIDILPSNVAYAGEDTILCGGNALQLSGLAPPIGGGFWTTNDTATIVTPVDPTSLVVNIGQDTSTYYWTLSNGACVDYSMDSMSVIISPASTDLAFAGYDEVLCVEDSITLSGGTPTTSTGLWTQSAGQSSQGVIIIDPTDPNSTVTGIQTGQVYTFTWTLSTFGCANFSTDDVQYTINAVPTEVAYAGPDIALCSGNTVSMDATNPIFSTGVWSSNSSAIIVNPTLNNSSVVTIPTGTIEFYWSLSNGSCIDYSIDTMLVIVTPTFSVDTANAGLDINLCNEDTAQLMAIAPSVATGRWTQPINQSSAGVVITDANAALTTATGLQLDSTYTFTWSVSNGPCQDYDSDEMMVQVSTLPTDAAYAGEDFVICGIDTAIVNATAPSVGMGLWTTSSVATIVTPSNVRTELLNLSVGSNAFVWTLSNGACRDYSSDTIVITMDSAPIANADSFVVIYNSSGTTIDVTPNDNLNNNWSITISESISSGTLTNLGTGEFDVLLQDVLVDQSFIYQLCNPNCPVVYCDTALVILNVQGGTICDFPNMITPNNDGTNETFIVPCLDGLDGTKFTVYNRWGDSMYENDNYKNDWGGTYNGAPVPDATYFYIMELADGQRFQGFVEVRR</sequence>
<dbReference type="InterPro" id="IPR001434">
    <property type="entry name" value="OmcB-like_DUF11"/>
</dbReference>
<feature type="domain" description="Immunoglobulin" evidence="5">
    <location>
        <begin position="1155"/>
        <end position="1231"/>
    </location>
</feature>
<evidence type="ECO:0000256" key="2">
    <source>
        <dbReference type="ARBA" id="ARBA00023180"/>
    </source>
</evidence>
<keyword evidence="2" id="KW-0325">Glycoprotein</keyword>
<reference evidence="6" key="1">
    <citation type="submission" date="2020-01" db="EMBL/GenBank/DDBJ databases">
        <authorList>
            <person name="Meier V. D."/>
            <person name="Meier V D."/>
        </authorList>
    </citation>
    <scope>NUCLEOTIDE SEQUENCE</scope>
    <source>
        <strain evidence="6">HLG_WM_MAG_10</strain>
    </source>
</reference>
<dbReference type="Gene3D" id="2.60.40.10">
    <property type="entry name" value="Immunoglobulins"/>
    <property type="match status" value="17"/>
</dbReference>
<name>A0A6S6TF79_9BACT</name>
<feature type="chain" id="PRO_5027590479" evidence="4">
    <location>
        <begin position="26"/>
        <end position="4903"/>
    </location>
</feature>
<dbReference type="InterPro" id="IPR013783">
    <property type="entry name" value="Ig-like_fold"/>
</dbReference>
<feature type="domain" description="Immunoglobulin" evidence="5">
    <location>
        <begin position="1492"/>
        <end position="1563"/>
    </location>
</feature>
<dbReference type="InterPro" id="IPR044023">
    <property type="entry name" value="Ig_7"/>
</dbReference>
<evidence type="ECO:0000256" key="3">
    <source>
        <dbReference type="ARBA" id="ARBA00023319"/>
    </source>
</evidence>
<feature type="domain" description="Immunoglobulin" evidence="5">
    <location>
        <begin position="1572"/>
        <end position="1647"/>
    </location>
</feature>
<dbReference type="Pfam" id="PF01345">
    <property type="entry name" value="DUF11"/>
    <property type="match status" value="1"/>
</dbReference>
<feature type="domain" description="Immunoglobulin" evidence="5">
    <location>
        <begin position="3682"/>
        <end position="3757"/>
    </location>
</feature>
<feature type="domain" description="Immunoglobulin" evidence="5">
    <location>
        <begin position="1234"/>
        <end position="1314"/>
    </location>
</feature>
<accession>A0A6S6TF79</accession>
<proteinExistence type="predicted"/>
<feature type="domain" description="Immunoglobulin" evidence="5">
    <location>
        <begin position="2403"/>
        <end position="2474"/>
    </location>
</feature>
<dbReference type="SMART" id="SM00409">
    <property type="entry name" value="IG"/>
    <property type="match status" value="13"/>
</dbReference>
<gene>
    <name evidence="6" type="ORF">HELGO_WM16162</name>
</gene>
<dbReference type="InterPro" id="IPR003599">
    <property type="entry name" value="Ig_sub"/>
</dbReference>
<keyword evidence="1 4" id="KW-0732">Signal</keyword>
<evidence type="ECO:0000256" key="4">
    <source>
        <dbReference type="SAM" id="SignalP"/>
    </source>
</evidence>
<evidence type="ECO:0000313" key="6">
    <source>
        <dbReference type="EMBL" id="CAA6813972.1"/>
    </source>
</evidence>
<protein>
    <submittedName>
        <fullName evidence="6">Internalin, putative</fullName>
    </submittedName>
</protein>
<feature type="domain" description="Immunoglobulin" evidence="5">
    <location>
        <begin position="3351"/>
        <end position="3421"/>
    </location>
</feature>
<dbReference type="Pfam" id="PF13585">
    <property type="entry name" value="CHU_C"/>
    <property type="match status" value="1"/>
</dbReference>
<dbReference type="InterPro" id="IPR050831">
    <property type="entry name" value="CEA_cell_adhesion"/>
</dbReference>
<feature type="domain" description="Immunoglobulin" evidence="5">
    <location>
        <begin position="2664"/>
        <end position="2735"/>
    </location>
</feature>
<organism evidence="6">
    <name type="scientific">uncultured Aureispira sp</name>
    <dbReference type="NCBI Taxonomy" id="1331704"/>
    <lineage>
        <taxon>Bacteria</taxon>
        <taxon>Pseudomonadati</taxon>
        <taxon>Bacteroidota</taxon>
        <taxon>Saprospiria</taxon>
        <taxon>Saprospirales</taxon>
        <taxon>Saprospiraceae</taxon>
        <taxon>Aureispira</taxon>
        <taxon>environmental samples</taxon>
    </lineage>
</organism>
<feature type="domain" description="Immunoglobulin" evidence="5">
    <location>
        <begin position="2923"/>
        <end position="2996"/>
    </location>
</feature>
<feature type="domain" description="Immunoglobulin" evidence="5">
    <location>
        <begin position="1905"/>
        <end position="1976"/>
    </location>
</feature>
<feature type="domain" description="Immunoglobulin" evidence="5">
    <location>
        <begin position="1656"/>
        <end position="1729"/>
    </location>
</feature>
<dbReference type="InterPro" id="IPR036179">
    <property type="entry name" value="Ig-like_dom_sf"/>
</dbReference>
<dbReference type="Pfam" id="PF19081">
    <property type="entry name" value="Ig_7"/>
    <property type="match status" value="9"/>
</dbReference>
<evidence type="ECO:0000259" key="5">
    <source>
        <dbReference type="SMART" id="SM00409"/>
    </source>
</evidence>
<evidence type="ECO:0000256" key="1">
    <source>
        <dbReference type="ARBA" id="ARBA00022729"/>
    </source>
</evidence>